<evidence type="ECO:0000259" key="11">
    <source>
        <dbReference type="PROSITE" id="PS51706"/>
    </source>
</evidence>
<dbReference type="PANTHER" id="PTHR11649:SF13">
    <property type="entry name" value="ENGB-TYPE G DOMAIN-CONTAINING PROTEIN"/>
    <property type="match status" value="1"/>
</dbReference>
<comment type="similarity">
    <text evidence="2 10">Belongs to the TRAFAC class TrmE-Era-EngA-EngB-Septin-like GTPase superfamily. EngB GTPase family.</text>
</comment>
<evidence type="ECO:0000313" key="12">
    <source>
        <dbReference type="EMBL" id="WOC31015.1"/>
    </source>
</evidence>
<dbReference type="NCBIfam" id="TIGR00231">
    <property type="entry name" value="small_GTP"/>
    <property type="match status" value="1"/>
</dbReference>
<evidence type="ECO:0000256" key="1">
    <source>
        <dbReference type="ARBA" id="ARBA00001946"/>
    </source>
</evidence>
<evidence type="ECO:0000256" key="7">
    <source>
        <dbReference type="ARBA" id="ARBA00023134"/>
    </source>
</evidence>
<protein>
    <recommendedName>
        <fullName evidence="10">Probable GTP-binding protein EngB</fullName>
    </recommendedName>
</protein>
<evidence type="ECO:0000256" key="9">
    <source>
        <dbReference type="ARBA" id="ARBA00023306"/>
    </source>
</evidence>
<keyword evidence="5 10" id="KW-0547">Nucleotide-binding</keyword>
<dbReference type="InterPro" id="IPR005225">
    <property type="entry name" value="Small_GTP-bd"/>
</dbReference>
<gene>
    <name evidence="12" type="primary">yihA</name>
    <name evidence="10" type="synonym">engB</name>
    <name evidence="12" type="ORF">PXC00_07160</name>
</gene>
<dbReference type="AlphaFoldDB" id="A0AA97D8I6"/>
<keyword evidence="6" id="KW-0460">Magnesium</keyword>
<organism evidence="12 13">
    <name type="scientific">Caproicibacterium argilliputei</name>
    <dbReference type="NCBI Taxonomy" id="3030016"/>
    <lineage>
        <taxon>Bacteria</taxon>
        <taxon>Bacillati</taxon>
        <taxon>Bacillota</taxon>
        <taxon>Clostridia</taxon>
        <taxon>Eubacteriales</taxon>
        <taxon>Oscillospiraceae</taxon>
        <taxon>Caproicibacterium</taxon>
    </lineage>
</organism>
<evidence type="ECO:0000256" key="6">
    <source>
        <dbReference type="ARBA" id="ARBA00022842"/>
    </source>
</evidence>
<dbReference type="RefSeq" id="WP_275845043.1">
    <property type="nucleotide sequence ID" value="NZ_CP135996.1"/>
</dbReference>
<dbReference type="GO" id="GO:0000917">
    <property type="term" value="P:division septum assembly"/>
    <property type="evidence" value="ECO:0007669"/>
    <property type="project" value="UniProtKB-KW"/>
</dbReference>
<name>A0AA97D8I6_9FIRM</name>
<keyword evidence="8 10" id="KW-0717">Septation</keyword>
<evidence type="ECO:0000256" key="3">
    <source>
        <dbReference type="ARBA" id="ARBA00022618"/>
    </source>
</evidence>
<keyword evidence="9 10" id="KW-0131">Cell cycle</keyword>
<reference evidence="13" key="3">
    <citation type="submission" date="2024-06" db="EMBL/GenBank/DDBJ databases">
        <authorList>
            <person name="Zeng C."/>
        </authorList>
    </citation>
    <scope>NUCLEOTIDE SEQUENCE [LARGE SCALE GENOMIC DNA]</scope>
    <source>
        <strain evidence="13">ZCY20-5</strain>
    </source>
</reference>
<dbReference type="NCBIfam" id="TIGR03598">
    <property type="entry name" value="GTPase_YsxC"/>
    <property type="match status" value="1"/>
</dbReference>
<dbReference type="HAMAP" id="MF_00321">
    <property type="entry name" value="GTPase_EngB"/>
    <property type="match status" value="1"/>
</dbReference>
<feature type="domain" description="EngB-type G" evidence="11">
    <location>
        <begin position="22"/>
        <end position="193"/>
    </location>
</feature>
<dbReference type="InterPro" id="IPR027417">
    <property type="entry name" value="P-loop_NTPase"/>
</dbReference>
<evidence type="ECO:0000256" key="2">
    <source>
        <dbReference type="ARBA" id="ARBA00009638"/>
    </source>
</evidence>
<reference evidence="13" key="2">
    <citation type="submission" date="2024-06" db="EMBL/GenBank/DDBJ databases">
        <title>Caproicibacterium argilliputei sp. nov, a novel caproic acid producing anaerobic bacterium isolated from pit mud.</title>
        <authorList>
            <person name="Zeng C."/>
        </authorList>
    </citation>
    <scope>NUCLEOTIDE SEQUENCE [LARGE SCALE GENOMIC DNA]</scope>
    <source>
        <strain evidence="13">ZCY20-5</strain>
    </source>
</reference>
<evidence type="ECO:0000256" key="5">
    <source>
        <dbReference type="ARBA" id="ARBA00022741"/>
    </source>
</evidence>
<comment type="function">
    <text evidence="10">Necessary for normal cell division and for the maintenance of normal septation.</text>
</comment>
<dbReference type="EMBL" id="CP135996">
    <property type="protein sequence ID" value="WOC31015.1"/>
    <property type="molecule type" value="Genomic_DNA"/>
</dbReference>
<dbReference type="Proteomes" id="UP001300604">
    <property type="component" value="Chromosome"/>
</dbReference>
<dbReference type="PANTHER" id="PTHR11649">
    <property type="entry name" value="MSS1/TRME-RELATED GTP-BINDING PROTEIN"/>
    <property type="match status" value="1"/>
</dbReference>
<comment type="cofactor">
    <cofactor evidence="1">
        <name>Mg(2+)</name>
        <dbReference type="ChEBI" id="CHEBI:18420"/>
    </cofactor>
</comment>
<dbReference type="KEGG" id="carl:PXC00_07160"/>
<dbReference type="InterPro" id="IPR019987">
    <property type="entry name" value="GTP-bd_ribosome_bio_YsxC"/>
</dbReference>
<keyword evidence="7 10" id="KW-0342">GTP-binding</keyword>
<evidence type="ECO:0000256" key="8">
    <source>
        <dbReference type="ARBA" id="ARBA00023210"/>
    </source>
</evidence>
<keyword evidence="3 10" id="KW-0132">Cell division</keyword>
<sequence>MKIESAAFEMSAGTSQQLPKADVPEIVFSGKSNVGKSSLINKLLNRKSLARVSSQPGKTATINFYRMDICRLVDLPGYGYAKVSHAEKLRWAELVDGYFHAGRPVALLIQILDMRHDPTEDDRQMIHFLLESGFPFLIAATKSDKLNVTQRKERLAALQQLFTGTNIEVVPFSALKGENVEVLRARIDAACRDTAE</sequence>
<dbReference type="Gene3D" id="3.40.50.300">
    <property type="entry name" value="P-loop containing nucleotide triphosphate hydrolases"/>
    <property type="match status" value="1"/>
</dbReference>
<evidence type="ECO:0000256" key="10">
    <source>
        <dbReference type="HAMAP-Rule" id="MF_00321"/>
    </source>
</evidence>
<proteinExistence type="inferred from homology"/>
<dbReference type="PROSITE" id="PS51706">
    <property type="entry name" value="G_ENGB"/>
    <property type="match status" value="1"/>
</dbReference>
<dbReference type="CDD" id="cd01876">
    <property type="entry name" value="YihA_EngB"/>
    <property type="match status" value="1"/>
</dbReference>
<dbReference type="InterPro" id="IPR030393">
    <property type="entry name" value="G_ENGB_dom"/>
</dbReference>
<accession>A0AA97D8I6</accession>
<reference evidence="12 13" key="1">
    <citation type="submission" date="2024-06" db="EMBL/GenBank/DDBJ databases">
        <title>Caproicibacterium argilliputei sp. nov, a novel caproic acid producing anaerobic bacterium isolated from pit mud.</title>
        <authorList>
            <person name="Xia S."/>
        </authorList>
    </citation>
    <scope>NUCLEOTIDE SEQUENCE [LARGE SCALE GENOMIC DNA]</scope>
    <source>
        <strain evidence="12 13">ZCY20-5</strain>
    </source>
</reference>
<evidence type="ECO:0000313" key="13">
    <source>
        <dbReference type="Proteomes" id="UP001300604"/>
    </source>
</evidence>
<keyword evidence="13" id="KW-1185">Reference proteome</keyword>
<dbReference type="SUPFAM" id="SSF52540">
    <property type="entry name" value="P-loop containing nucleoside triphosphate hydrolases"/>
    <property type="match status" value="1"/>
</dbReference>
<keyword evidence="4" id="KW-0479">Metal-binding</keyword>
<dbReference type="InterPro" id="IPR006073">
    <property type="entry name" value="GTP-bd"/>
</dbReference>
<dbReference type="GO" id="GO:0005829">
    <property type="term" value="C:cytosol"/>
    <property type="evidence" value="ECO:0007669"/>
    <property type="project" value="TreeGrafter"/>
</dbReference>
<dbReference type="GO" id="GO:0046872">
    <property type="term" value="F:metal ion binding"/>
    <property type="evidence" value="ECO:0007669"/>
    <property type="project" value="UniProtKB-KW"/>
</dbReference>
<dbReference type="GO" id="GO:0005525">
    <property type="term" value="F:GTP binding"/>
    <property type="evidence" value="ECO:0007669"/>
    <property type="project" value="UniProtKB-UniRule"/>
</dbReference>
<evidence type="ECO:0000256" key="4">
    <source>
        <dbReference type="ARBA" id="ARBA00022723"/>
    </source>
</evidence>
<dbReference type="Pfam" id="PF01926">
    <property type="entry name" value="MMR_HSR1"/>
    <property type="match status" value="1"/>
</dbReference>